<dbReference type="Proteomes" id="UP000007319">
    <property type="component" value="Chromosome"/>
</dbReference>
<feature type="signal peptide" evidence="2">
    <location>
        <begin position="1"/>
        <end position="31"/>
    </location>
</feature>
<proteinExistence type="predicted"/>
<accession>A0A9P1JN19</accession>
<evidence type="ECO:0000256" key="2">
    <source>
        <dbReference type="SAM" id="SignalP"/>
    </source>
</evidence>
<protein>
    <submittedName>
        <fullName evidence="3">Uncharacterized protein</fullName>
    </submittedName>
</protein>
<evidence type="ECO:0000313" key="3">
    <source>
        <dbReference type="EMBL" id="CCC96426.1"/>
    </source>
</evidence>
<name>A0A9P1JN19_9PROT</name>
<feature type="region of interest" description="Disordered" evidence="1">
    <location>
        <begin position="159"/>
        <end position="229"/>
    </location>
</feature>
<dbReference type="KEGG" id="abs:AZOBR_10213"/>
<keyword evidence="2" id="KW-0732">Signal</keyword>
<evidence type="ECO:0000313" key="4">
    <source>
        <dbReference type="Proteomes" id="UP000007319"/>
    </source>
</evidence>
<dbReference type="AlphaFoldDB" id="A0A9P1JN19"/>
<gene>
    <name evidence="3" type="ORF">AZOBR_10213</name>
</gene>
<sequence length="229" mass="24867">MRHTMRRLPARPLAAALMLATLALPPAAARAEAPPVTEDGARALAAALKDGLARWFPKSEGDETELRWTGEPVATPAGDHYEVALPALTAVSDDGTTADIGTIRLTVKPQDGNTHAVTATLPDRVAILDNGKPSATVQAGPPAHQRPVVRRLRDGAVHGRGAWRPVGHQRPQGQEGQEGRERPDRRRHHRRRGAEAGRHRRRRHPAVERSPAPCPSATCASSTRRRRRC</sequence>
<reference evidence="3 4" key="1">
    <citation type="journal article" date="2011" name="PLoS Genet.">
        <title>Azospirillum genomes reveal transition of bacteria from aquatic to terrestrial environments.</title>
        <authorList>
            <person name="Wisniewski-Dye F."/>
            <person name="Borziak K."/>
            <person name="Khalsa-Moyers G."/>
            <person name="Alexandre G."/>
            <person name="Sukharnikov L.O."/>
            <person name="Wuichet K."/>
            <person name="Hurst G.B."/>
            <person name="McDonald W.H."/>
            <person name="Robertson J.S."/>
            <person name="Barbe V."/>
            <person name="Calteau A."/>
            <person name="Rouy Z."/>
            <person name="Mangenot S."/>
            <person name="Prigent-Combaret C."/>
            <person name="Normand P."/>
            <person name="Boyer M."/>
            <person name="Siguier P."/>
            <person name="Dessaux Y."/>
            <person name="Elmerich C."/>
            <person name="Condemine G."/>
            <person name="Krishnen G."/>
            <person name="Kennedy I."/>
            <person name="Paterson A.H."/>
            <person name="Gonzalez V."/>
            <person name="Mavingui P."/>
            <person name="Zhulin I.B."/>
        </authorList>
    </citation>
    <scope>NUCLEOTIDE SEQUENCE [LARGE SCALE GENOMIC DNA]</scope>
    <source>
        <strain evidence="3 4">Sp245</strain>
    </source>
</reference>
<evidence type="ECO:0000256" key="1">
    <source>
        <dbReference type="SAM" id="MobiDB-lite"/>
    </source>
</evidence>
<feature type="compositionally biased region" description="Basic residues" evidence="1">
    <location>
        <begin position="185"/>
        <end position="204"/>
    </location>
</feature>
<dbReference type="RefSeq" id="WP_014238748.1">
    <property type="nucleotide sequence ID" value="NC_016617.1"/>
</dbReference>
<feature type="chain" id="PRO_5040276496" evidence="2">
    <location>
        <begin position="32"/>
        <end position="229"/>
    </location>
</feature>
<organism evidence="3 4">
    <name type="scientific">Azospirillum baldaniorum</name>
    <dbReference type="NCBI Taxonomy" id="1064539"/>
    <lineage>
        <taxon>Bacteria</taxon>
        <taxon>Pseudomonadati</taxon>
        <taxon>Pseudomonadota</taxon>
        <taxon>Alphaproteobacteria</taxon>
        <taxon>Rhodospirillales</taxon>
        <taxon>Azospirillaceae</taxon>
        <taxon>Azospirillum</taxon>
    </lineage>
</organism>
<dbReference type="EMBL" id="HE577327">
    <property type="protein sequence ID" value="CCC96426.1"/>
    <property type="molecule type" value="Genomic_DNA"/>
</dbReference>
<keyword evidence="4" id="KW-1185">Reference proteome</keyword>